<dbReference type="SMART" id="SM00822">
    <property type="entry name" value="PKS_KR"/>
    <property type="match status" value="1"/>
</dbReference>
<evidence type="ECO:0000313" key="7">
    <source>
        <dbReference type="Proteomes" id="UP000266906"/>
    </source>
</evidence>
<dbReference type="OrthoDB" id="154414at2"/>
<dbReference type="PRINTS" id="PR00081">
    <property type="entry name" value="GDHRDH"/>
</dbReference>
<keyword evidence="3" id="KW-1133">Transmembrane helix</keyword>
<name>A0A3N4S8M3_9ACTN</name>
<proteinExistence type="inferred from homology"/>
<evidence type="ECO:0000256" key="2">
    <source>
        <dbReference type="ARBA" id="ARBA00023002"/>
    </source>
</evidence>
<dbReference type="PANTHER" id="PTHR42760">
    <property type="entry name" value="SHORT-CHAIN DEHYDROGENASES/REDUCTASES FAMILY MEMBER"/>
    <property type="match status" value="1"/>
</dbReference>
<dbReference type="PANTHER" id="PTHR42760:SF50">
    <property type="entry name" value="SHORT-CHAIN DEHYDROGENASE-RELATED"/>
    <property type="match status" value="1"/>
</dbReference>
<reference evidence="7 8" key="1">
    <citation type="submission" date="2018-11" db="EMBL/GenBank/DDBJ databases">
        <title>Sequencing the genomes of 1000 actinobacteria strains.</title>
        <authorList>
            <person name="Klenk H.-P."/>
        </authorList>
    </citation>
    <scope>NUCLEOTIDE SEQUENCE [LARGE SCALE GENOMIC DNA]</scope>
    <source>
        <strain evidence="5 8">DSM 44780</strain>
        <strain evidence="6 7">DSM 44781</strain>
    </source>
</reference>
<evidence type="ECO:0000256" key="3">
    <source>
        <dbReference type="SAM" id="Phobius"/>
    </source>
</evidence>
<evidence type="ECO:0000256" key="1">
    <source>
        <dbReference type="ARBA" id="ARBA00006484"/>
    </source>
</evidence>
<dbReference type="Proteomes" id="UP000266906">
    <property type="component" value="Unassembled WGS sequence"/>
</dbReference>
<dbReference type="SUPFAM" id="SSF51735">
    <property type="entry name" value="NAD(P)-binding Rossmann-fold domains"/>
    <property type="match status" value="1"/>
</dbReference>
<keyword evidence="3" id="KW-0472">Membrane</keyword>
<gene>
    <name evidence="6" type="ORF">EDD38_5258</name>
    <name evidence="5" type="ORF">EDD39_4993</name>
</gene>
<keyword evidence="2" id="KW-0560">Oxidoreductase</keyword>
<feature type="domain" description="Ketoreductase" evidence="4">
    <location>
        <begin position="19"/>
        <end position="199"/>
    </location>
</feature>
<dbReference type="AlphaFoldDB" id="A0A3N4S8M3"/>
<evidence type="ECO:0000259" key="4">
    <source>
        <dbReference type="SMART" id="SM00822"/>
    </source>
</evidence>
<dbReference type="Pfam" id="PF13561">
    <property type="entry name" value="adh_short_C2"/>
    <property type="match status" value="1"/>
</dbReference>
<keyword evidence="3" id="KW-0812">Transmembrane</keyword>
<dbReference type="EMBL" id="RKQG01000001">
    <property type="protein sequence ID" value="RPE36877.1"/>
    <property type="molecule type" value="Genomic_DNA"/>
</dbReference>
<dbReference type="PRINTS" id="PR00080">
    <property type="entry name" value="SDRFAMILY"/>
</dbReference>
<dbReference type="RefSeq" id="WP_123559476.1">
    <property type="nucleotide sequence ID" value="NZ_JBEYIY010000101.1"/>
</dbReference>
<dbReference type="InterPro" id="IPR057326">
    <property type="entry name" value="KR_dom"/>
</dbReference>
<dbReference type="EMBL" id="RJVJ01000001">
    <property type="protein sequence ID" value="ROR46708.1"/>
    <property type="molecule type" value="Genomic_DNA"/>
</dbReference>
<feature type="transmembrane region" description="Helical" evidence="3">
    <location>
        <begin position="231"/>
        <end position="253"/>
    </location>
</feature>
<dbReference type="GO" id="GO:0016616">
    <property type="term" value="F:oxidoreductase activity, acting on the CH-OH group of donors, NAD or NADP as acceptor"/>
    <property type="evidence" value="ECO:0007669"/>
    <property type="project" value="UniProtKB-ARBA"/>
</dbReference>
<accession>A0A3N4S8M3</accession>
<dbReference type="FunFam" id="3.40.50.720:FF:000084">
    <property type="entry name" value="Short-chain dehydrogenase reductase"/>
    <property type="match status" value="1"/>
</dbReference>
<dbReference type="InterPro" id="IPR002347">
    <property type="entry name" value="SDR_fam"/>
</dbReference>
<comment type="caution">
    <text evidence="6">The sequence shown here is derived from an EMBL/GenBank/DDBJ whole genome shotgun (WGS) entry which is preliminary data.</text>
</comment>
<dbReference type="InterPro" id="IPR036291">
    <property type="entry name" value="NAD(P)-bd_dom_sf"/>
</dbReference>
<dbReference type="InterPro" id="IPR020904">
    <property type="entry name" value="Sc_DH/Rdtase_CS"/>
</dbReference>
<keyword evidence="7" id="KW-1185">Reference proteome</keyword>
<organism evidence="6 7">
    <name type="scientific">Kitasatospora cineracea</name>
    <dbReference type="NCBI Taxonomy" id="88074"/>
    <lineage>
        <taxon>Bacteria</taxon>
        <taxon>Bacillati</taxon>
        <taxon>Actinomycetota</taxon>
        <taxon>Actinomycetes</taxon>
        <taxon>Kitasatosporales</taxon>
        <taxon>Streptomycetaceae</taxon>
        <taxon>Kitasatospora</taxon>
    </lineage>
</organism>
<evidence type="ECO:0000313" key="6">
    <source>
        <dbReference type="EMBL" id="RPE36877.1"/>
    </source>
</evidence>
<protein>
    <submittedName>
        <fullName evidence="6">NAD(P)-dependent dehydrogenase (Short-subunit alcohol dehydrogenase family)</fullName>
    </submittedName>
</protein>
<sequence length="259" mass="25702">MTQQPTATATFAPDALAGRTALVTGGSRGIGAAIALALAAAGADVALSHGGSADRAADVVRRIEALGRRAAAYRADQGDTAQVEDLVATVAADFGRLDILVNNAGVLAGAPVDGDADPAALERQYAVNVTGVTAAIRAAAPRLPDGGRIITVGSNLATRPGLPGLADYAATKAAVTSYSRSAASELAGRGITVNVVQPGSTATEMNPEDGPHSEAQRAANALGRYGRPEEIAAAVVFLATPAAAFVTGSVLAVDGGYFG</sequence>
<dbReference type="Gene3D" id="3.40.50.720">
    <property type="entry name" value="NAD(P)-binding Rossmann-like Domain"/>
    <property type="match status" value="1"/>
</dbReference>
<dbReference type="Proteomes" id="UP000267408">
    <property type="component" value="Unassembled WGS sequence"/>
</dbReference>
<evidence type="ECO:0000313" key="5">
    <source>
        <dbReference type="EMBL" id="ROR46708.1"/>
    </source>
</evidence>
<evidence type="ECO:0000313" key="8">
    <source>
        <dbReference type="Proteomes" id="UP000267408"/>
    </source>
</evidence>
<comment type="similarity">
    <text evidence="1">Belongs to the short-chain dehydrogenases/reductases (SDR) family.</text>
</comment>
<dbReference type="PROSITE" id="PS00061">
    <property type="entry name" value="ADH_SHORT"/>
    <property type="match status" value="1"/>
</dbReference>
<accession>A0A8G1UMP5</accession>